<proteinExistence type="predicted"/>
<organism evidence="1 2">
    <name type="scientific">Sulfolobus acidocaldarius (strain ATCC 33909 / DSM 639 / JCM 8929 / NBRC 15157 / NCIMB 11770)</name>
    <dbReference type="NCBI Taxonomy" id="330779"/>
    <lineage>
        <taxon>Archaea</taxon>
        <taxon>Thermoproteota</taxon>
        <taxon>Thermoprotei</taxon>
        <taxon>Sulfolobales</taxon>
        <taxon>Sulfolobaceae</taxon>
        <taxon>Sulfolobus</taxon>
    </lineage>
</organism>
<dbReference type="KEGG" id="sai:Saci_1043"/>
<evidence type="ECO:0000313" key="2">
    <source>
        <dbReference type="Proteomes" id="UP000001018"/>
    </source>
</evidence>
<dbReference type="AlphaFoldDB" id="Q4J9Y0"/>
<gene>
    <name evidence="1" type="ordered locus">Saci_1043</name>
</gene>
<name>Q4J9Y0_SULAC</name>
<sequence>MNSSRSEILLFAFITLNKNSNESLWSTTPFLSSFLLTSSTSALSVFTLIHCCRVFTFKSPIIDCSLSSAHFGGLNGKSEFKETFMMSSISLSGYRNVA</sequence>
<reference evidence="1 2" key="1">
    <citation type="journal article" date="2005" name="J. Bacteriol.">
        <title>The genome of Sulfolobus acidocaldarius, a model organism of the Crenarchaeota.</title>
        <authorList>
            <person name="Chen L."/>
            <person name="Brugger K."/>
            <person name="Skovgaard M."/>
            <person name="Redder P."/>
            <person name="She Q."/>
            <person name="Torarinsson E."/>
            <person name="Greve B."/>
            <person name="Awayez M."/>
            <person name="Zibat A."/>
            <person name="Klenk H.-P."/>
            <person name="Garrett R.A."/>
        </authorList>
    </citation>
    <scope>NUCLEOTIDE SEQUENCE [LARGE SCALE GENOMIC DNA]</scope>
    <source>
        <strain evidence="2">ATCC 33909 / DSM 639 / JCM 8929 / NBRC 15157 / NCIMB 11770</strain>
    </source>
</reference>
<dbReference type="Proteomes" id="UP000001018">
    <property type="component" value="Chromosome"/>
</dbReference>
<dbReference type="EMBL" id="CP000077">
    <property type="protein sequence ID" value="AAY80399.1"/>
    <property type="molecule type" value="Genomic_DNA"/>
</dbReference>
<protein>
    <submittedName>
        <fullName evidence="1">Uncharacterized protein</fullName>
    </submittedName>
</protein>
<dbReference type="HOGENOM" id="CLU_2327371_0_0_2"/>
<keyword evidence="2" id="KW-1185">Reference proteome</keyword>
<evidence type="ECO:0000313" key="1">
    <source>
        <dbReference type="EMBL" id="AAY80399.1"/>
    </source>
</evidence>
<accession>Q4J9Y0</accession>